<gene>
    <name evidence="2" type="ORF">Ddye_012714</name>
</gene>
<dbReference type="Pfam" id="PF03108">
    <property type="entry name" value="DBD_Tnp_Mut"/>
    <property type="match status" value="1"/>
</dbReference>
<comment type="caution">
    <text evidence="2">The sequence shown here is derived from an EMBL/GenBank/DDBJ whole genome shotgun (WGS) entry which is preliminary data.</text>
</comment>
<dbReference type="Proteomes" id="UP001280121">
    <property type="component" value="Unassembled WGS sequence"/>
</dbReference>
<dbReference type="AlphaFoldDB" id="A0AAE0CJI3"/>
<accession>A0AAE0CJI3</accession>
<feature type="domain" description="Transposase MuDR plant" evidence="1">
    <location>
        <begin position="3"/>
        <end position="40"/>
    </location>
</feature>
<dbReference type="EMBL" id="JANJYI010000004">
    <property type="protein sequence ID" value="KAK2652858.1"/>
    <property type="molecule type" value="Genomic_DNA"/>
</dbReference>
<keyword evidence="3" id="KW-1185">Reference proteome</keyword>
<name>A0AAE0CJI3_9ROSI</name>
<evidence type="ECO:0000313" key="3">
    <source>
        <dbReference type="Proteomes" id="UP001280121"/>
    </source>
</evidence>
<evidence type="ECO:0000259" key="1">
    <source>
        <dbReference type="Pfam" id="PF03108"/>
    </source>
</evidence>
<sequence>MNALAQRFDYKVRRSNHTQFIAICKNRDCQWVFKTEKSRNGTSWNVTSVDSKHTCGANENYNVDCQCESAQVIGQLLSRQFVNPGRHISSEYISVA</sequence>
<protein>
    <recommendedName>
        <fullName evidence="1">Transposase MuDR plant domain-containing protein</fullName>
    </recommendedName>
</protein>
<dbReference type="InterPro" id="IPR004332">
    <property type="entry name" value="Transposase_MuDR"/>
</dbReference>
<organism evidence="2 3">
    <name type="scientific">Dipteronia dyeriana</name>
    <dbReference type="NCBI Taxonomy" id="168575"/>
    <lineage>
        <taxon>Eukaryota</taxon>
        <taxon>Viridiplantae</taxon>
        <taxon>Streptophyta</taxon>
        <taxon>Embryophyta</taxon>
        <taxon>Tracheophyta</taxon>
        <taxon>Spermatophyta</taxon>
        <taxon>Magnoliopsida</taxon>
        <taxon>eudicotyledons</taxon>
        <taxon>Gunneridae</taxon>
        <taxon>Pentapetalae</taxon>
        <taxon>rosids</taxon>
        <taxon>malvids</taxon>
        <taxon>Sapindales</taxon>
        <taxon>Sapindaceae</taxon>
        <taxon>Hippocastanoideae</taxon>
        <taxon>Acereae</taxon>
        <taxon>Dipteronia</taxon>
    </lineage>
</organism>
<reference evidence="2" key="1">
    <citation type="journal article" date="2023" name="Plant J.">
        <title>Genome sequences and population genomics provide insights into the demographic history, inbreeding, and mutation load of two 'living fossil' tree species of Dipteronia.</title>
        <authorList>
            <person name="Feng Y."/>
            <person name="Comes H.P."/>
            <person name="Chen J."/>
            <person name="Zhu S."/>
            <person name="Lu R."/>
            <person name="Zhang X."/>
            <person name="Li P."/>
            <person name="Qiu J."/>
            <person name="Olsen K.M."/>
            <person name="Qiu Y."/>
        </authorList>
    </citation>
    <scope>NUCLEOTIDE SEQUENCE</scope>
    <source>
        <strain evidence="2">KIB01</strain>
    </source>
</reference>
<proteinExistence type="predicted"/>
<evidence type="ECO:0000313" key="2">
    <source>
        <dbReference type="EMBL" id="KAK2652858.1"/>
    </source>
</evidence>